<dbReference type="Gene3D" id="3.30.70.270">
    <property type="match status" value="1"/>
</dbReference>
<dbReference type="InterPro" id="IPR052155">
    <property type="entry name" value="Biofilm_reg_signaling"/>
</dbReference>
<dbReference type="PROSITE" id="PS50112">
    <property type="entry name" value="PAS"/>
    <property type="match status" value="1"/>
</dbReference>
<dbReference type="SMART" id="SM00052">
    <property type="entry name" value="EAL"/>
    <property type="match status" value="1"/>
</dbReference>
<dbReference type="SMART" id="SM00091">
    <property type="entry name" value="PAS"/>
    <property type="match status" value="2"/>
</dbReference>
<keyword evidence="1" id="KW-0472">Membrane</keyword>
<dbReference type="CDD" id="cd01949">
    <property type="entry name" value="GGDEF"/>
    <property type="match status" value="1"/>
</dbReference>
<dbReference type="InterPro" id="IPR000014">
    <property type="entry name" value="PAS"/>
</dbReference>
<dbReference type="Proteomes" id="UP000273252">
    <property type="component" value="Unassembled WGS sequence"/>
</dbReference>
<dbReference type="SUPFAM" id="SSF55073">
    <property type="entry name" value="Nucleotide cyclase"/>
    <property type="match status" value="1"/>
</dbReference>
<reference evidence="5 6" key="1">
    <citation type="submission" date="2018-08" db="EMBL/GenBank/DDBJ databases">
        <title>Vibrio isolated from the Eastern China Marginal Seas.</title>
        <authorList>
            <person name="Li Y."/>
        </authorList>
    </citation>
    <scope>NUCLEOTIDE SEQUENCE [LARGE SCALE GENOMIC DNA]</scope>
    <source>
        <strain evidence="5 6">BEI233</strain>
    </source>
</reference>
<dbReference type="AlphaFoldDB" id="A0A3A6QAL0"/>
<dbReference type="NCBIfam" id="TIGR00229">
    <property type="entry name" value="sensory_box"/>
    <property type="match status" value="2"/>
</dbReference>
<evidence type="ECO:0000313" key="5">
    <source>
        <dbReference type="EMBL" id="RJX68862.1"/>
    </source>
</evidence>
<dbReference type="NCBIfam" id="TIGR00254">
    <property type="entry name" value="GGDEF"/>
    <property type="match status" value="1"/>
</dbReference>
<dbReference type="CDD" id="cd01948">
    <property type="entry name" value="EAL"/>
    <property type="match status" value="1"/>
</dbReference>
<keyword evidence="6" id="KW-1185">Reference proteome</keyword>
<dbReference type="SUPFAM" id="SSF141868">
    <property type="entry name" value="EAL domain-like"/>
    <property type="match status" value="1"/>
</dbReference>
<keyword evidence="1" id="KW-1133">Transmembrane helix</keyword>
<dbReference type="InterPro" id="IPR035965">
    <property type="entry name" value="PAS-like_dom_sf"/>
</dbReference>
<feature type="transmembrane region" description="Helical" evidence="1">
    <location>
        <begin position="55"/>
        <end position="75"/>
    </location>
</feature>
<dbReference type="InterPro" id="IPR043128">
    <property type="entry name" value="Rev_trsase/Diguanyl_cyclase"/>
</dbReference>
<accession>A0A3A6QAL0</accession>
<dbReference type="PROSITE" id="PS50883">
    <property type="entry name" value="EAL"/>
    <property type="match status" value="1"/>
</dbReference>
<comment type="caution">
    <text evidence="5">The sequence shown here is derived from an EMBL/GenBank/DDBJ whole genome shotgun (WGS) entry which is preliminary data.</text>
</comment>
<dbReference type="InterPro" id="IPR001633">
    <property type="entry name" value="EAL_dom"/>
</dbReference>
<dbReference type="Pfam" id="PF00563">
    <property type="entry name" value="EAL"/>
    <property type="match status" value="1"/>
</dbReference>
<dbReference type="PANTHER" id="PTHR44757">
    <property type="entry name" value="DIGUANYLATE CYCLASE DGCP"/>
    <property type="match status" value="1"/>
</dbReference>
<dbReference type="EMBL" id="QVMU01000018">
    <property type="protein sequence ID" value="RJX68862.1"/>
    <property type="molecule type" value="Genomic_DNA"/>
</dbReference>
<organism evidence="5 6">
    <name type="scientific">Vibrio sinensis</name>
    <dbReference type="NCBI Taxonomy" id="2302434"/>
    <lineage>
        <taxon>Bacteria</taxon>
        <taxon>Pseudomonadati</taxon>
        <taxon>Pseudomonadota</taxon>
        <taxon>Gammaproteobacteria</taxon>
        <taxon>Vibrionales</taxon>
        <taxon>Vibrionaceae</taxon>
        <taxon>Vibrio</taxon>
    </lineage>
</organism>
<dbReference type="OrthoDB" id="9816034at2"/>
<dbReference type="InterPro" id="IPR000160">
    <property type="entry name" value="GGDEF_dom"/>
</dbReference>
<feature type="domain" description="GGDEF" evidence="4">
    <location>
        <begin position="369"/>
        <end position="502"/>
    </location>
</feature>
<proteinExistence type="predicted"/>
<dbReference type="InterPro" id="IPR035919">
    <property type="entry name" value="EAL_sf"/>
</dbReference>
<dbReference type="Pfam" id="PF00990">
    <property type="entry name" value="GGDEF"/>
    <property type="match status" value="1"/>
</dbReference>
<dbReference type="SMART" id="SM00267">
    <property type="entry name" value="GGDEF"/>
    <property type="match status" value="1"/>
</dbReference>
<evidence type="ECO:0000259" key="2">
    <source>
        <dbReference type="PROSITE" id="PS50112"/>
    </source>
</evidence>
<dbReference type="CDD" id="cd00130">
    <property type="entry name" value="PAS"/>
    <property type="match status" value="1"/>
</dbReference>
<dbReference type="PROSITE" id="PS50887">
    <property type="entry name" value="GGDEF"/>
    <property type="match status" value="1"/>
</dbReference>
<evidence type="ECO:0000313" key="6">
    <source>
        <dbReference type="Proteomes" id="UP000273252"/>
    </source>
</evidence>
<protein>
    <submittedName>
        <fullName evidence="5">EAL domain-containing protein</fullName>
    </submittedName>
</protein>
<evidence type="ECO:0000259" key="4">
    <source>
        <dbReference type="PROSITE" id="PS50887"/>
    </source>
</evidence>
<dbReference type="InterPro" id="IPR029787">
    <property type="entry name" value="Nucleotide_cyclase"/>
</dbReference>
<evidence type="ECO:0000259" key="3">
    <source>
        <dbReference type="PROSITE" id="PS50883"/>
    </source>
</evidence>
<feature type="domain" description="EAL" evidence="3">
    <location>
        <begin position="513"/>
        <end position="768"/>
    </location>
</feature>
<dbReference type="Gene3D" id="3.20.20.450">
    <property type="entry name" value="EAL domain"/>
    <property type="match status" value="1"/>
</dbReference>
<sequence length="770" mass="88270">MNEYHLTWFHSEDARIESEQVSPSASSWAEHQMVEASLEQLNSSTSFIARYHQELRIAIILIVVLCLVVLGLMYYMRRLKRSELVARESQELLETVFDQSYQFIGLIDQDGRLISSNSKLQSLLYHQSFQIDQPLWLHRHWEPETADKIKKILTDQTQDVASQLEAEIWHPELGSLVLELILKPLAESSLQQAKVLFEARDITTRKMTEERLFRREVNLSHYYDQQPVMMVTIDEHNRVQRVNQFAEQVLGYTSDRVLGQYLTSFYIDNESLMPRQVLLQPKQAMKGVWRREIEYRHADGHSIWIRENIRPLAESGHVLIVGEDISEMRQLSKQLEYQAQHDLLTDTYNRNHFELALNKSLKEVESHTRTHAMLYLDLDQLKVLNDTAGHEAGDAAICFSARMLEDVLPHNVILARMGGDEFAILLKDCTERDAKKVAADIIICFSEQQFKWGDISLNLTCSIGIRLIDHTASSPQMVHAQADTACHAAKEDGRNRYNLYCADDEDLRRRQLEMESVNLVHNALANDRLELFAQQIIGLDDDDKRMHFEILVRIRGADGEHISPGIFMPASERYNVAHLIDKQVVNQTLHWLTTHPKELEHLGLCAINLSGHSMGNKQFIAFLLEALEKSTVPCHKICFEITETAAMSNMKQAIKLFTKLKSLGCLIALDDFGSGLSSFGYLKKLPVDIVKIDGLFVREMDINEMDYLMVRSIHDLAKQMGKKTVAEFVESGPIIDQLMEVGVDYAQGYFIGKPQPLEELAATLLKEKNL</sequence>
<dbReference type="SUPFAM" id="SSF55785">
    <property type="entry name" value="PYP-like sensor domain (PAS domain)"/>
    <property type="match status" value="2"/>
</dbReference>
<dbReference type="Gene3D" id="3.30.450.20">
    <property type="entry name" value="PAS domain"/>
    <property type="match status" value="2"/>
</dbReference>
<gene>
    <name evidence="5" type="ORF">DZ860_16510</name>
</gene>
<dbReference type="PANTHER" id="PTHR44757:SF4">
    <property type="entry name" value="DIGUANYLATE CYCLASE DGCE-RELATED"/>
    <property type="match status" value="1"/>
</dbReference>
<name>A0A3A6QAL0_9VIBR</name>
<feature type="domain" description="PAS" evidence="2">
    <location>
        <begin position="215"/>
        <end position="271"/>
    </location>
</feature>
<dbReference type="Pfam" id="PF13426">
    <property type="entry name" value="PAS_9"/>
    <property type="match status" value="1"/>
</dbReference>
<evidence type="ECO:0000256" key="1">
    <source>
        <dbReference type="SAM" id="Phobius"/>
    </source>
</evidence>
<keyword evidence="1" id="KW-0812">Transmembrane</keyword>